<proteinExistence type="predicted"/>
<keyword evidence="2" id="KW-1185">Reference proteome</keyword>
<name>A0ACC6KQ62_9SPHI</name>
<dbReference type="Proteomes" id="UP001246858">
    <property type="component" value="Unassembled WGS sequence"/>
</dbReference>
<protein>
    <submittedName>
        <fullName evidence="1">Peroxiredoxin</fullName>
    </submittedName>
</protein>
<organism evidence="1 2">
    <name type="scientific">Pedobacter africanus</name>
    <dbReference type="NCBI Taxonomy" id="151894"/>
    <lineage>
        <taxon>Bacteria</taxon>
        <taxon>Pseudomonadati</taxon>
        <taxon>Bacteroidota</taxon>
        <taxon>Sphingobacteriia</taxon>
        <taxon>Sphingobacteriales</taxon>
        <taxon>Sphingobacteriaceae</taxon>
        <taxon>Pedobacter</taxon>
    </lineage>
</organism>
<dbReference type="EMBL" id="JAVDTF010000001">
    <property type="protein sequence ID" value="MDR6781483.1"/>
    <property type="molecule type" value="Genomic_DNA"/>
</dbReference>
<gene>
    <name evidence="1" type="ORF">J2X78_000035</name>
</gene>
<sequence>MKANSLYKAAACLIGLCMFVNPVFAQSLSADTSVSGLFNAIKSEVDASRMEVLLKTLLRQPDQGNKQILADVSTQMTAVAYAEAGNIEKASYWIGQIKDLSMQGSSRAAVVTIWINADKLAAAEQMIEAAANREQLLSQLGIIRFKQGKYQEALPYLKKQGMGSSEYYILALMRLGNDDLAFTESNQLLRNSAHISAELKSGIKAIFVKKYGNEQRFNFLIDSLKAAENKKMLTKITRMEVNEQAPDFELKDLNGKTVSLKSLRGKIVILDFWATWCQPCVASFPGMQKAVDYFKDDKDVVFMFIHTMEKSSTADEDARRMLAAKKNRFDVYMDWKDKATGKSPVCAAYRISGIPAKFFIDRNGVIRYKNSGYIGVEEAIPEIKMIVDKIRG</sequence>
<evidence type="ECO:0000313" key="1">
    <source>
        <dbReference type="EMBL" id="MDR6781483.1"/>
    </source>
</evidence>
<reference evidence="1" key="1">
    <citation type="submission" date="2023-07" db="EMBL/GenBank/DDBJ databases">
        <title>Sorghum-associated microbial communities from plants grown in Nebraska, USA.</title>
        <authorList>
            <person name="Schachtman D."/>
        </authorList>
    </citation>
    <scope>NUCLEOTIDE SEQUENCE</scope>
    <source>
        <strain evidence="1">2697</strain>
    </source>
</reference>
<accession>A0ACC6KQ62</accession>
<evidence type="ECO:0000313" key="2">
    <source>
        <dbReference type="Proteomes" id="UP001246858"/>
    </source>
</evidence>
<comment type="caution">
    <text evidence="1">The sequence shown here is derived from an EMBL/GenBank/DDBJ whole genome shotgun (WGS) entry which is preliminary data.</text>
</comment>